<evidence type="ECO:0000256" key="5">
    <source>
        <dbReference type="ARBA" id="ARBA00022989"/>
    </source>
</evidence>
<evidence type="ECO:0008006" key="12">
    <source>
        <dbReference type="Google" id="ProtNLM"/>
    </source>
</evidence>
<evidence type="ECO:0000259" key="8">
    <source>
        <dbReference type="Pfam" id="PF02687"/>
    </source>
</evidence>
<evidence type="ECO:0000256" key="3">
    <source>
        <dbReference type="ARBA" id="ARBA00022475"/>
    </source>
</evidence>
<organism evidence="10 11">
    <name type="scientific">Coprobacter fastidiosus</name>
    <dbReference type="NCBI Taxonomy" id="1099853"/>
    <lineage>
        <taxon>Bacteria</taxon>
        <taxon>Pseudomonadati</taxon>
        <taxon>Bacteroidota</taxon>
        <taxon>Bacteroidia</taxon>
        <taxon>Bacteroidales</taxon>
        <taxon>Barnesiellaceae</taxon>
        <taxon>Coprobacter</taxon>
    </lineage>
</organism>
<dbReference type="InterPro" id="IPR003838">
    <property type="entry name" value="ABC3_permease_C"/>
</dbReference>
<keyword evidence="5 7" id="KW-1133">Transmembrane helix</keyword>
<dbReference type="AlphaFoldDB" id="A0A354M2P9"/>
<comment type="subcellular location">
    <subcellularLocation>
        <location evidence="1">Cell membrane</location>
        <topology evidence="1">Multi-pass membrane protein</topology>
    </subcellularLocation>
</comment>
<dbReference type="Pfam" id="PF02687">
    <property type="entry name" value="FtsX"/>
    <property type="match status" value="1"/>
</dbReference>
<dbReference type="PANTHER" id="PTHR30489:SF0">
    <property type="entry name" value="LIPOPROTEIN-RELEASING SYSTEM TRANSMEMBRANE PROTEIN LOLE"/>
    <property type="match status" value="1"/>
</dbReference>
<dbReference type="PANTHER" id="PTHR30489">
    <property type="entry name" value="LIPOPROTEIN-RELEASING SYSTEM TRANSMEMBRANE PROTEIN LOLE"/>
    <property type="match status" value="1"/>
</dbReference>
<evidence type="ECO:0000256" key="4">
    <source>
        <dbReference type="ARBA" id="ARBA00022692"/>
    </source>
</evidence>
<feature type="transmembrane region" description="Helical" evidence="7">
    <location>
        <begin position="328"/>
        <end position="351"/>
    </location>
</feature>
<feature type="transmembrane region" description="Helical" evidence="7">
    <location>
        <begin position="379"/>
        <end position="398"/>
    </location>
</feature>
<protein>
    <recommendedName>
        <fullName evidence="12">ABC transporter permease</fullName>
    </recommendedName>
</protein>
<dbReference type="GO" id="GO:0098797">
    <property type="term" value="C:plasma membrane protein complex"/>
    <property type="evidence" value="ECO:0007669"/>
    <property type="project" value="TreeGrafter"/>
</dbReference>
<feature type="transmembrane region" description="Helical" evidence="7">
    <location>
        <begin position="21"/>
        <end position="46"/>
    </location>
</feature>
<evidence type="ECO:0000256" key="1">
    <source>
        <dbReference type="ARBA" id="ARBA00004651"/>
    </source>
</evidence>
<comment type="caution">
    <text evidence="10">The sequence shown here is derived from an EMBL/GenBank/DDBJ whole genome shotgun (WGS) entry which is preliminary data.</text>
</comment>
<proteinExistence type="inferred from homology"/>
<dbReference type="InterPro" id="IPR051447">
    <property type="entry name" value="Lipoprotein-release_system"/>
</dbReference>
<evidence type="ECO:0000256" key="7">
    <source>
        <dbReference type="SAM" id="Phobius"/>
    </source>
</evidence>
<name>A0A354M2P9_9BACT</name>
<keyword evidence="3" id="KW-1003">Cell membrane</keyword>
<comment type="similarity">
    <text evidence="2">Belongs to the ABC-4 integral membrane protein family. LolC/E subfamily.</text>
</comment>
<feature type="domain" description="ABC3 transporter permease C-terminal" evidence="8">
    <location>
        <begin position="279"/>
        <end position="404"/>
    </location>
</feature>
<dbReference type="InterPro" id="IPR025857">
    <property type="entry name" value="MacB_PCD"/>
</dbReference>
<reference evidence="10 11" key="1">
    <citation type="journal article" date="2018" name="Nat. Biotechnol.">
        <title>A standardized bacterial taxonomy based on genome phylogeny substantially revises the tree of life.</title>
        <authorList>
            <person name="Parks D.H."/>
            <person name="Chuvochina M."/>
            <person name="Waite D.W."/>
            <person name="Rinke C."/>
            <person name="Skarshewski A."/>
            <person name="Chaumeil P.A."/>
            <person name="Hugenholtz P."/>
        </authorList>
    </citation>
    <scope>NUCLEOTIDE SEQUENCE [LARGE SCALE GENOMIC DNA]</scope>
    <source>
        <strain evidence="10">UBA11482</strain>
    </source>
</reference>
<evidence type="ECO:0000256" key="6">
    <source>
        <dbReference type="ARBA" id="ARBA00023136"/>
    </source>
</evidence>
<dbReference type="EMBL" id="DNWC01000093">
    <property type="protein sequence ID" value="HBJ08788.1"/>
    <property type="molecule type" value="Genomic_DNA"/>
</dbReference>
<keyword evidence="6 7" id="KW-0472">Membrane</keyword>
<gene>
    <name evidence="10" type="ORF">DDY73_07250</name>
</gene>
<dbReference type="GO" id="GO:0044874">
    <property type="term" value="P:lipoprotein localization to outer membrane"/>
    <property type="evidence" value="ECO:0007669"/>
    <property type="project" value="TreeGrafter"/>
</dbReference>
<evidence type="ECO:0000313" key="11">
    <source>
        <dbReference type="Proteomes" id="UP000262954"/>
    </source>
</evidence>
<dbReference type="Pfam" id="PF12704">
    <property type="entry name" value="MacB_PCD"/>
    <property type="match status" value="1"/>
</dbReference>
<keyword evidence="4 7" id="KW-0812">Transmembrane</keyword>
<evidence type="ECO:0000256" key="2">
    <source>
        <dbReference type="ARBA" id="ARBA00005236"/>
    </source>
</evidence>
<feature type="domain" description="MacB-like periplasmic core" evidence="9">
    <location>
        <begin position="26"/>
        <end position="247"/>
    </location>
</feature>
<dbReference type="Proteomes" id="UP000262954">
    <property type="component" value="Unassembled WGS sequence"/>
</dbReference>
<feature type="transmembrane region" description="Helical" evidence="7">
    <location>
        <begin position="275"/>
        <end position="301"/>
    </location>
</feature>
<evidence type="ECO:0000259" key="9">
    <source>
        <dbReference type="Pfam" id="PF12704"/>
    </source>
</evidence>
<evidence type="ECO:0000313" key="10">
    <source>
        <dbReference type="EMBL" id="HBJ08788.1"/>
    </source>
</evidence>
<accession>A0A354M2P9</accession>
<sequence length="409" mass="45578">MSLSLKIAIRYLFSKKSHSAINIISTVSICGVAVTTMALICTLSVYNGFQDLIASLYSSLDPQIKITPATGKTLSLQDPSIKSLAEWQEIDAIAPVIEENALLIYRNRQMPVLLKGVPDNYSQVSNIDSILLDGNFFLKDSVANYATIGVGVANRLEVGAHYVYPLSVYTPKRKAKVNLANPSNAFNEDRMFATAVFSVNQPEYDDQMVIVPLDMAAKLFDYPQQASALEIKLKPKTNEKRVIASLSEHLGKDYLVKDRMMQQETSFRMMQIEKWMTFLILAFILMIATFNVIGSLSMLIIDKQNDIKTLQNLGADEKLISRIFLTEGWLISAIGAGTGLIAGIFLCWLQQEYGLLRLGQTSGAFIVDAYPVRLLWSDALAVLAIVTLLGLPAAWYPVKYLRNKWLRTE</sequence>